<keyword evidence="4" id="KW-1185">Reference proteome</keyword>
<feature type="compositionally biased region" description="Basic and acidic residues" evidence="2">
    <location>
        <begin position="75"/>
        <end position="93"/>
    </location>
</feature>
<evidence type="ECO:0000313" key="3">
    <source>
        <dbReference type="EMBL" id="RAI25103.1"/>
    </source>
</evidence>
<comment type="caution">
    <text evidence="3">The sequence shown here is derived from an EMBL/GenBank/DDBJ whole genome shotgun (WGS) entry which is preliminary data.</text>
</comment>
<accession>A0A327JIR2</accession>
<sequence length="211" mass="24407">MFFCVEQTEDAMTDAAYANAIAKRDLIAKQINDMEQELEGLRRDLRKLDGWLEFRDELAADDSAIQSNKIVEAPDSEKPKRPKNPPKEDVAESAREIIKERGAPMGRSELYNALCERGIHLHGKDPEMVLSTMLWRMKDRVVRLKSGGYWLADEPYRDADYYPTMQHEIEALEADIEEHDRNYLLLDQPTISDHDYDQLKERLAALKGRVD</sequence>
<dbReference type="EMBL" id="NPEV01000056">
    <property type="protein sequence ID" value="RAI25103.1"/>
    <property type="molecule type" value="Genomic_DNA"/>
</dbReference>
<dbReference type="AlphaFoldDB" id="A0A327JIR2"/>
<organism evidence="3 4">
    <name type="scientific">Rhodobium orientis</name>
    <dbReference type="NCBI Taxonomy" id="34017"/>
    <lineage>
        <taxon>Bacteria</taxon>
        <taxon>Pseudomonadati</taxon>
        <taxon>Pseudomonadota</taxon>
        <taxon>Alphaproteobacteria</taxon>
        <taxon>Hyphomicrobiales</taxon>
        <taxon>Rhodobiaceae</taxon>
        <taxon>Rhodobium</taxon>
    </lineage>
</organism>
<name>A0A327JIR2_9HYPH</name>
<evidence type="ECO:0000313" key="4">
    <source>
        <dbReference type="Proteomes" id="UP000249299"/>
    </source>
</evidence>
<evidence type="ECO:0000256" key="1">
    <source>
        <dbReference type="SAM" id="Coils"/>
    </source>
</evidence>
<gene>
    <name evidence="3" type="ORF">CH339_19715</name>
</gene>
<protein>
    <submittedName>
        <fullName evidence="3">Uncharacterized protein</fullName>
    </submittedName>
</protein>
<dbReference type="Proteomes" id="UP000249299">
    <property type="component" value="Unassembled WGS sequence"/>
</dbReference>
<reference evidence="3 4" key="1">
    <citation type="submission" date="2017-07" db="EMBL/GenBank/DDBJ databases">
        <title>Draft Genome Sequences of Select Purple Nonsulfur Bacteria.</title>
        <authorList>
            <person name="Lasarre B."/>
            <person name="Mckinlay J.B."/>
        </authorList>
    </citation>
    <scope>NUCLEOTIDE SEQUENCE [LARGE SCALE GENOMIC DNA]</scope>
    <source>
        <strain evidence="3 4">DSM 11290</strain>
    </source>
</reference>
<feature type="coiled-coil region" evidence="1">
    <location>
        <begin position="17"/>
        <end position="51"/>
    </location>
</feature>
<dbReference type="Gene3D" id="1.10.287.610">
    <property type="entry name" value="Helix hairpin bin"/>
    <property type="match status" value="1"/>
</dbReference>
<proteinExistence type="predicted"/>
<feature type="region of interest" description="Disordered" evidence="2">
    <location>
        <begin position="65"/>
        <end position="93"/>
    </location>
</feature>
<keyword evidence="1" id="KW-0175">Coiled coil</keyword>
<dbReference type="SUPFAM" id="SSF56091">
    <property type="entry name" value="DNA ligase/mRNA capping enzyme, catalytic domain"/>
    <property type="match status" value="1"/>
</dbReference>
<evidence type="ECO:0000256" key="2">
    <source>
        <dbReference type="SAM" id="MobiDB-lite"/>
    </source>
</evidence>